<evidence type="ECO:0000313" key="2">
    <source>
        <dbReference type="Proteomes" id="UP000008021"/>
    </source>
</evidence>
<reference evidence="1" key="1">
    <citation type="submission" date="2015-04" db="UniProtKB">
        <authorList>
            <consortium name="EnsemblPlants"/>
        </authorList>
    </citation>
    <scope>IDENTIFICATION</scope>
</reference>
<organism evidence="1">
    <name type="scientific">Oryza meridionalis</name>
    <dbReference type="NCBI Taxonomy" id="40149"/>
    <lineage>
        <taxon>Eukaryota</taxon>
        <taxon>Viridiplantae</taxon>
        <taxon>Streptophyta</taxon>
        <taxon>Embryophyta</taxon>
        <taxon>Tracheophyta</taxon>
        <taxon>Spermatophyta</taxon>
        <taxon>Magnoliopsida</taxon>
        <taxon>Liliopsida</taxon>
        <taxon>Poales</taxon>
        <taxon>Poaceae</taxon>
        <taxon>BOP clade</taxon>
        <taxon>Oryzoideae</taxon>
        <taxon>Oryzeae</taxon>
        <taxon>Oryzinae</taxon>
        <taxon>Oryza</taxon>
    </lineage>
</organism>
<reference evidence="1" key="2">
    <citation type="submission" date="2018-05" db="EMBL/GenBank/DDBJ databases">
        <title>OmerRS3 (Oryza meridionalis Reference Sequence Version 3).</title>
        <authorList>
            <person name="Zhang J."/>
            <person name="Kudrna D."/>
            <person name="Lee S."/>
            <person name="Talag J."/>
            <person name="Welchert J."/>
            <person name="Wing R.A."/>
        </authorList>
    </citation>
    <scope>NUCLEOTIDE SEQUENCE [LARGE SCALE GENOMIC DNA]</scope>
    <source>
        <strain evidence="1">cv. OR44</strain>
    </source>
</reference>
<dbReference type="AlphaFoldDB" id="A0A0E0DGW4"/>
<keyword evidence="2" id="KW-1185">Reference proteome</keyword>
<sequence>MRIRRCGRAEDDAAEGVRRGAATTRAQIGYNPPLSLDSRCVRFSNRPRGAFPVRKPLCRYTRSVRRRVSLWRRAWRGQGAVTSRPFRTPIPKLTGVPSFLRSYRAFRCIIFLDAGEAFEQRKSFRLSDGMMEP</sequence>
<accession>A0A0E0DGW4</accession>
<dbReference type="Gramene" id="OMERI04G17590.1">
    <property type="protein sequence ID" value="OMERI04G17590.1"/>
    <property type="gene ID" value="OMERI04G17590"/>
</dbReference>
<name>A0A0E0DGW4_9ORYZ</name>
<dbReference type="Proteomes" id="UP000008021">
    <property type="component" value="Chromosome 4"/>
</dbReference>
<dbReference type="HOGENOM" id="CLU_1910000_0_0_1"/>
<dbReference type="EnsemblPlants" id="OMERI04G17590.1">
    <property type="protein sequence ID" value="OMERI04G17590.1"/>
    <property type="gene ID" value="OMERI04G17590"/>
</dbReference>
<evidence type="ECO:0000313" key="1">
    <source>
        <dbReference type="EnsemblPlants" id="OMERI04G17590.1"/>
    </source>
</evidence>
<protein>
    <submittedName>
        <fullName evidence="1">Uncharacterized protein</fullName>
    </submittedName>
</protein>
<proteinExistence type="predicted"/>